<feature type="domain" description="RRM" evidence="4">
    <location>
        <begin position="65"/>
        <end position="143"/>
    </location>
</feature>
<dbReference type="STRING" id="1036612.A0A1L9TR75"/>
<dbReference type="GO" id="GO:0003729">
    <property type="term" value="F:mRNA binding"/>
    <property type="evidence" value="ECO:0007669"/>
    <property type="project" value="TreeGrafter"/>
</dbReference>
<evidence type="ECO:0000313" key="6">
    <source>
        <dbReference type="Proteomes" id="UP000184356"/>
    </source>
</evidence>
<dbReference type="Pfam" id="PF13865">
    <property type="entry name" value="FoP_duplication"/>
    <property type="match status" value="1"/>
</dbReference>
<dbReference type="PROSITE" id="PS50102">
    <property type="entry name" value="RRM"/>
    <property type="match status" value="1"/>
</dbReference>
<name>A0A1L9TR75_9EURO</name>
<dbReference type="VEuPathDB" id="FungiDB:ASPSYDRAFT_586739"/>
<dbReference type="PANTHER" id="PTHR19965:SF35">
    <property type="entry name" value="RNA ANNEALING PROTEIN YRA1"/>
    <property type="match status" value="1"/>
</dbReference>
<dbReference type="OrthoDB" id="346839at2759"/>
<proteinExistence type="predicted"/>
<evidence type="ECO:0000256" key="1">
    <source>
        <dbReference type="ARBA" id="ARBA00022884"/>
    </source>
</evidence>
<dbReference type="EMBL" id="KV878583">
    <property type="protein sequence ID" value="OJJ61793.1"/>
    <property type="molecule type" value="Genomic_DNA"/>
</dbReference>
<keyword evidence="1 2" id="KW-0694">RNA-binding</keyword>
<evidence type="ECO:0000259" key="4">
    <source>
        <dbReference type="PROSITE" id="PS50102"/>
    </source>
</evidence>
<dbReference type="SUPFAM" id="SSF54928">
    <property type="entry name" value="RNA-binding domain, RBD"/>
    <property type="match status" value="1"/>
</dbReference>
<dbReference type="AlphaFoldDB" id="A0A1L9TR75"/>
<feature type="region of interest" description="Disordered" evidence="3">
    <location>
        <begin position="19"/>
        <end position="63"/>
    </location>
</feature>
<dbReference type="Gene3D" id="3.30.70.330">
    <property type="match status" value="1"/>
</dbReference>
<feature type="region of interest" description="Disordered" evidence="3">
    <location>
        <begin position="148"/>
        <end position="201"/>
    </location>
</feature>
<organism evidence="5 6">
    <name type="scientific">Aspergillus sydowii CBS 593.65</name>
    <dbReference type="NCBI Taxonomy" id="1036612"/>
    <lineage>
        <taxon>Eukaryota</taxon>
        <taxon>Fungi</taxon>
        <taxon>Dikarya</taxon>
        <taxon>Ascomycota</taxon>
        <taxon>Pezizomycotina</taxon>
        <taxon>Eurotiomycetes</taxon>
        <taxon>Eurotiomycetidae</taxon>
        <taxon>Eurotiales</taxon>
        <taxon>Aspergillaceae</taxon>
        <taxon>Aspergillus</taxon>
        <taxon>Aspergillus subgen. Nidulantes</taxon>
    </lineage>
</organism>
<sequence length="259" mass="27030">MATKLDKSLDEILVNRRQGVRNRRRATRSKAANAAVPVGGVKKTTKSAKPAGKAIQNGHPASGESKIMVSGLPADVNEANIKEYFTKSAGPVKRVMLTYNQNGTSRGIASIVFSKPDTAAKAAKDLNGLLVDGRPMKIEVIVDASHAPAVPAPKPLGDRVAQTKAQPKPATTAKTQNAKAGRGRRARRGGGRAAGRPKAKTAEELDAEMVDYFNTGENGAAPEANAAAGVAPQQPAAGEDLGMAEISVSTVVQYCRIDD</sequence>
<dbReference type="GO" id="GO:0005634">
    <property type="term" value="C:nucleus"/>
    <property type="evidence" value="ECO:0007669"/>
    <property type="project" value="TreeGrafter"/>
</dbReference>
<dbReference type="InterPro" id="IPR051229">
    <property type="entry name" value="ALYREF_mRNA_export"/>
</dbReference>
<dbReference type="SMART" id="SM00360">
    <property type="entry name" value="RRM"/>
    <property type="match status" value="1"/>
</dbReference>
<feature type="compositionally biased region" description="Basic residues" evidence="3">
    <location>
        <begin position="19"/>
        <end position="28"/>
    </location>
</feature>
<feature type="compositionally biased region" description="Basic residues" evidence="3">
    <location>
        <begin position="181"/>
        <end position="199"/>
    </location>
</feature>
<accession>A0A1L9TR75</accession>
<dbReference type="PANTHER" id="PTHR19965">
    <property type="entry name" value="RNA AND EXPORT FACTOR BINDING PROTEIN"/>
    <property type="match status" value="1"/>
</dbReference>
<protein>
    <recommendedName>
        <fullName evidence="4">RRM domain-containing protein</fullName>
    </recommendedName>
</protein>
<reference evidence="6" key="1">
    <citation type="journal article" date="2017" name="Genome Biol.">
        <title>Comparative genomics reveals high biological diversity and specific adaptations in the industrially and medically important fungal genus Aspergillus.</title>
        <authorList>
            <person name="de Vries R.P."/>
            <person name="Riley R."/>
            <person name="Wiebenga A."/>
            <person name="Aguilar-Osorio G."/>
            <person name="Amillis S."/>
            <person name="Uchima C.A."/>
            <person name="Anderluh G."/>
            <person name="Asadollahi M."/>
            <person name="Askin M."/>
            <person name="Barry K."/>
            <person name="Battaglia E."/>
            <person name="Bayram O."/>
            <person name="Benocci T."/>
            <person name="Braus-Stromeyer S.A."/>
            <person name="Caldana C."/>
            <person name="Canovas D."/>
            <person name="Cerqueira G.C."/>
            <person name="Chen F."/>
            <person name="Chen W."/>
            <person name="Choi C."/>
            <person name="Clum A."/>
            <person name="Dos Santos R.A."/>
            <person name="Damasio A.R."/>
            <person name="Diallinas G."/>
            <person name="Emri T."/>
            <person name="Fekete E."/>
            <person name="Flipphi M."/>
            <person name="Freyberg S."/>
            <person name="Gallo A."/>
            <person name="Gournas C."/>
            <person name="Habgood R."/>
            <person name="Hainaut M."/>
            <person name="Harispe M.L."/>
            <person name="Henrissat B."/>
            <person name="Hilden K.S."/>
            <person name="Hope R."/>
            <person name="Hossain A."/>
            <person name="Karabika E."/>
            <person name="Karaffa L."/>
            <person name="Karanyi Z."/>
            <person name="Krasevec N."/>
            <person name="Kuo A."/>
            <person name="Kusch H."/>
            <person name="LaButti K."/>
            <person name="Lagendijk E.L."/>
            <person name="Lapidus A."/>
            <person name="Levasseur A."/>
            <person name="Lindquist E."/>
            <person name="Lipzen A."/>
            <person name="Logrieco A.F."/>
            <person name="MacCabe A."/>
            <person name="Maekelae M.R."/>
            <person name="Malavazi I."/>
            <person name="Melin P."/>
            <person name="Meyer V."/>
            <person name="Mielnichuk N."/>
            <person name="Miskei M."/>
            <person name="Molnar A.P."/>
            <person name="Mule G."/>
            <person name="Ngan C.Y."/>
            <person name="Orejas M."/>
            <person name="Orosz E."/>
            <person name="Ouedraogo J.P."/>
            <person name="Overkamp K.M."/>
            <person name="Park H.-S."/>
            <person name="Perrone G."/>
            <person name="Piumi F."/>
            <person name="Punt P.J."/>
            <person name="Ram A.F."/>
            <person name="Ramon A."/>
            <person name="Rauscher S."/>
            <person name="Record E."/>
            <person name="Riano-Pachon D.M."/>
            <person name="Robert V."/>
            <person name="Roehrig J."/>
            <person name="Ruller R."/>
            <person name="Salamov A."/>
            <person name="Salih N.S."/>
            <person name="Samson R.A."/>
            <person name="Sandor E."/>
            <person name="Sanguinetti M."/>
            <person name="Schuetze T."/>
            <person name="Sepcic K."/>
            <person name="Shelest E."/>
            <person name="Sherlock G."/>
            <person name="Sophianopoulou V."/>
            <person name="Squina F.M."/>
            <person name="Sun H."/>
            <person name="Susca A."/>
            <person name="Todd R.B."/>
            <person name="Tsang A."/>
            <person name="Unkles S.E."/>
            <person name="van de Wiele N."/>
            <person name="van Rossen-Uffink D."/>
            <person name="Oliveira J.V."/>
            <person name="Vesth T.C."/>
            <person name="Visser J."/>
            <person name="Yu J.-H."/>
            <person name="Zhou M."/>
            <person name="Andersen M.R."/>
            <person name="Archer D.B."/>
            <person name="Baker S.E."/>
            <person name="Benoit I."/>
            <person name="Brakhage A.A."/>
            <person name="Braus G.H."/>
            <person name="Fischer R."/>
            <person name="Frisvad J.C."/>
            <person name="Goldman G.H."/>
            <person name="Houbraken J."/>
            <person name="Oakley B."/>
            <person name="Pocsi I."/>
            <person name="Scazzocchio C."/>
            <person name="Seiboth B."/>
            <person name="vanKuyk P.A."/>
            <person name="Wortman J."/>
            <person name="Dyer P.S."/>
            <person name="Grigoriev I.V."/>
        </authorList>
    </citation>
    <scope>NUCLEOTIDE SEQUENCE [LARGE SCALE GENOMIC DNA]</scope>
    <source>
        <strain evidence="6">CBS 593.65</strain>
    </source>
</reference>
<dbReference type="SMART" id="SM01218">
    <property type="entry name" value="FoP_duplication"/>
    <property type="match status" value="1"/>
</dbReference>
<dbReference type="InterPro" id="IPR035979">
    <property type="entry name" value="RBD_domain_sf"/>
</dbReference>
<dbReference type="InterPro" id="IPR012677">
    <property type="entry name" value="Nucleotide-bd_a/b_plait_sf"/>
</dbReference>
<dbReference type="Proteomes" id="UP000184356">
    <property type="component" value="Unassembled WGS sequence"/>
</dbReference>
<keyword evidence="6" id="KW-1185">Reference proteome</keyword>
<evidence type="ECO:0000256" key="2">
    <source>
        <dbReference type="PROSITE-ProRule" id="PRU00176"/>
    </source>
</evidence>
<dbReference type="InterPro" id="IPR025715">
    <property type="entry name" value="FoP_C"/>
</dbReference>
<gene>
    <name evidence="5" type="ORF">ASPSYDRAFT_586739</name>
</gene>
<dbReference type="RefSeq" id="XP_040705599.1">
    <property type="nucleotide sequence ID" value="XM_040849574.1"/>
</dbReference>
<evidence type="ECO:0000313" key="5">
    <source>
        <dbReference type="EMBL" id="OJJ61793.1"/>
    </source>
</evidence>
<dbReference type="GeneID" id="63765647"/>
<dbReference type="InterPro" id="IPR000504">
    <property type="entry name" value="RRM_dom"/>
</dbReference>
<dbReference type="Pfam" id="PF00076">
    <property type="entry name" value="RRM_1"/>
    <property type="match status" value="1"/>
</dbReference>
<evidence type="ECO:0000256" key="3">
    <source>
        <dbReference type="SAM" id="MobiDB-lite"/>
    </source>
</evidence>